<organism evidence="1 2">
    <name type="scientific">Clostridium boliviensis</name>
    <dbReference type="NCBI Taxonomy" id="318465"/>
    <lineage>
        <taxon>Bacteria</taxon>
        <taxon>Bacillati</taxon>
        <taxon>Bacillota</taxon>
        <taxon>Clostridia</taxon>
        <taxon>Eubacteriales</taxon>
        <taxon>Clostridiaceae</taxon>
        <taxon>Clostridium</taxon>
    </lineage>
</organism>
<reference evidence="1 2" key="1">
    <citation type="submission" date="2023-10" db="EMBL/GenBank/DDBJ databases">
        <title>A novel Glycoside Hydrolase 43-Like Enzyme from Clostrdium boliviensis is an Endo-xylanase, and a Candidate for Xylooligosaccharides Production from Different Xylan Substrates.</title>
        <authorList>
            <person name="Alvarez M.T."/>
            <person name="Rocabado-Villegas L.R."/>
            <person name="Salas-Veizaga D.M."/>
            <person name="Linares-Pasten J.A."/>
            <person name="Gudmundsdottir E.E."/>
            <person name="Hreggvidsson G.O."/>
            <person name="Adlercreutz P."/>
            <person name="Nordberg Karlsson E."/>
        </authorList>
    </citation>
    <scope>NUCLEOTIDE SEQUENCE [LARGE SCALE GENOMIC DNA]</scope>
    <source>
        <strain evidence="1 2">E-1</strain>
    </source>
</reference>
<evidence type="ECO:0000313" key="1">
    <source>
        <dbReference type="EMBL" id="MDW2797644.1"/>
    </source>
</evidence>
<evidence type="ECO:0000313" key="2">
    <source>
        <dbReference type="Proteomes" id="UP001276854"/>
    </source>
</evidence>
<proteinExistence type="predicted"/>
<protein>
    <submittedName>
        <fullName evidence="1">Uncharacterized protein</fullName>
    </submittedName>
</protein>
<dbReference type="RefSeq" id="WP_318063891.1">
    <property type="nucleotide sequence ID" value="NZ_JAWONS010000124.1"/>
</dbReference>
<name>A0ABU4GJ54_9CLOT</name>
<dbReference type="EMBL" id="JAWONS010000124">
    <property type="protein sequence ID" value="MDW2797644.1"/>
    <property type="molecule type" value="Genomic_DNA"/>
</dbReference>
<accession>A0ABU4GJ54</accession>
<dbReference type="Proteomes" id="UP001276854">
    <property type="component" value="Unassembled WGS sequence"/>
</dbReference>
<keyword evidence="2" id="KW-1185">Reference proteome</keyword>
<comment type="caution">
    <text evidence="1">The sequence shown here is derived from an EMBL/GenBank/DDBJ whole genome shotgun (WGS) entry which is preliminary data.</text>
</comment>
<gene>
    <name evidence="1" type="ORF">RZO55_08655</name>
</gene>
<sequence>MGKNADTIKMGGNRHDCGPNVLKKISKNAPEFDPGIFIKKQPDNHTFIEGFEESLKSMNFK</sequence>